<proteinExistence type="predicted"/>
<dbReference type="OrthoDB" id="4249344at2"/>
<name>A0A540WFE8_9ACTN</name>
<keyword evidence="3" id="KW-1185">Reference proteome</keyword>
<protein>
    <submittedName>
        <fullName evidence="2">Uncharacterized protein</fullName>
    </submittedName>
</protein>
<evidence type="ECO:0000313" key="2">
    <source>
        <dbReference type="EMBL" id="TQF07751.1"/>
    </source>
</evidence>
<organism evidence="2 3">
    <name type="scientific">Kitasatospora acidiphila</name>
    <dbReference type="NCBI Taxonomy" id="2567942"/>
    <lineage>
        <taxon>Bacteria</taxon>
        <taxon>Bacillati</taxon>
        <taxon>Actinomycetota</taxon>
        <taxon>Actinomycetes</taxon>
        <taxon>Kitasatosporales</taxon>
        <taxon>Streptomycetaceae</taxon>
        <taxon>Kitasatospora</taxon>
    </lineage>
</organism>
<comment type="caution">
    <text evidence="2">The sequence shown here is derived from an EMBL/GenBank/DDBJ whole genome shotgun (WGS) entry which is preliminary data.</text>
</comment>
<dbReference type="EMBL" id="VIGB01000003">
    <property type="protein sequence ID" value="TQF07751.1"/>
    <property type="molecule type" value="Genomic_DNA"/>
</dbReference>
<dbReference type="RefSeq" id="WP_141638121.1">
    <property type="nucleotide sequence ID" value="NZ_VIGB01000003.1"/>
</dbReference>
<dbReference type="Proteomes" id="UP000319103">
    <property type="component" value="Unassembled WGS sequence"/>
</dbReference>
<reference evidence="2 3" key="1">
    <citation type="submission" date="2019-06" db="EMBL/GenBank/DDBJ databases">
        <title>Description of Kitasatospora acidophila sp. nov. isolated from pine grove soil, and reclassification of Streptomyces novaecaesareae to Kitasatospora novaeceasareae comb. nov.</title>
        <authorList>
            <person name="Kim M.J."/>
        </authorList>
    </citation>
    <scope>NUCLEOTIDE SEQUENCE [LARGE SCALE GENOMIC DNA]</scope>
    <source>
        <strain evidence="2 3">MMS16-CNU292</strain>
    </source>
</reference>
<feature type="region of interest" description="Disordered" evidence="1">
    <location>
        <begin position="1"/>
        <end position="93"/>
    </location>
</feature>
<evidence type="ECO:0000313" key="3">
    <source>
        <dbReference type="Proteomes" id="UP000319103"/>
    </source>
</evidence>
<evidence type="ECO:0000256" key="1">
    <source>
        <dbReference type="SAM" id="MobiDB-lite"/>
    </source>
</evidence>
<gene>
    <name evidence="2" type="ORF">E6W39_34205</name>
</gene>
<accession>A0A540WFE8</accession>
<sequence>MAHHHKSNKQIEGNPDTGHPRGMPRRPDEEELDQRTETDREDAGLPTAPDNPDADYQNEATELDREVAEGEVQSAPHTHRKDRPDFPPSHYES</sequence>
<dbReference type="AlphaFoldDB" id="A0A540WFE8"/>
<feature type="compositionally biased region" description="Basic and acidic residues" evidence="1">
    <location>
        <begin position="25"/>
        <end position="43"/>
    </location>
</feature>